<dbReference type="Gene3D" id="3.50.50.60">
    <property type="entry name" value="FAD/NAD(P)-binding domain"/>
    <property type="match status" value="1"/>
</dbReference>
<sequence>MKTSIIFFSYLSLVLSLDDDTEIKVNYYEKLIKDAINKAKNYNLPKDNSAHFKNVSKDIREFGTFDFIVVGAGTSGSVVASRLSEVEGFNILLLEAGGWDDDLTDIPYPSLILQLSDRNWGYYTVPQKNGCYGWKGRQCAYAAGKLIGGSGSIGQLAYVRGNKADYDNWSSMGNQGWSFEEVLPYFKKLENFDSDDIDLNYRGFAGPVNVEYGNVKEHFEILSEPLIELGLGVGEDYNGRKQIGSFRNQINTKYARRVSGASAYIRPSLTRHNFNVTLRALVTKILINEITRTAHGVEFIQNGQKFIARAKREVILCAGGINTAQLLMLSGIGPIDELLKHSIPIIANLPVGKELKDHYLAFLSYKSSRHYKKIPLRNAILDYLNGTGILGRPTNALGESFVNTRDASSSVPNIEYIYYPPFPICYPLPFQSNFTDEAQEYMKELSHNFNIAVLLLHPKSTGTLKLRSRSMIDFPLIDIGMFEIKKIWKHFTKV</sequence>
<feature type="domain" description="Glucose-methanol-choline oxidoreductase N-terminal" evidence="4">
    <location>
        <begin position="65"/>
        <end position="359"/>
    </location>
</feature>
<dbReference type="Pfam" id="PF00732">
    <property type="entry name" value="GMC_oxred_N"/>
    <property type="match status" value="1"/>
</dbReference>
<reference evidence="5 6" key="1">
    <citation type="submission" date="2023-03" db="EMBL/GenBank/DDBJ databases">
        <title>Genome insight into feeding habits of ladybird beetles.</title>
        <authorList>
            <person name="Li H.-S."/>
            <person name="Huang Y.-H."/>
            <person name="Pang H."/>
        </authorList>
    </citation>
    <scope>NUCLEOTIDE SEQUENCE [LARGE SCALE GENOMIC DNA]</scope>
    <source>
        <strain evidence="5">SYSU_2023b</strain>
        <tissue evidence="5">Whole body</tissue>
    </source>
</reference>
<keyword evidence="3" id="KW-0732">Signal</keyword>
<evidence type="ECO:0000256" key="2">
    <source>
        <dbReference type="PIRSR" id="PIRSR000137-2"/>
    </source>
</evidence>
<dbReference type="GO" id="GO:0016614">
    <property type="term" value="F:oxidoreductase activity, acting on CH-OH group of donors"/>
    <property type="evidence" value="ECO:0007669"/>
    <property type="project" value="InterPro"/>
</dbReference>
<protein>
    <recommendedName>
        <fullName evidence="4">Glucose-methanol-choline oxidoreductase N-terminal domain-containing protein</fullName>
    </recommendedName>
</protein>
<dbReference type="PIRSF" id="PIRSF000137">
    <property type="entry name" value="Alcohol_oxidase"/>
    <property type="match status" value="1"/>
</dbReference>
<comment type="caution">
    <text evidence="5">The sequence shown here is derived from an EMBL/GenBank/DDBJ whole genome shotgun (WGS) entry which is preliminary data.</text>
</comment>
<name>A0AAW1UH32_9CUCU</name>
<keyword evidence="6" id="KW-1185">Reference proteome</keyword>
<evidence type="ECO:0000256" key="3">
    <source>
        <dbReference type="SAM" id="SignalP"/>
    </source>
</evidence>
<feature type="chain" id="PRO_5043788758" description="Glucose-methanol-choline oxidoreductase N-terminal domain-containing protein" evidence="3">
    <location>
        <begin position="17"/>
        <end position="494"/>
    </location>
</feature>
<dbReference type="AlphaFoldDB" id="A0AAW1UH32"/>
<comment type="cofactor">
    <cofactor evidence="2">
        <name>FAD</name>
        <dbReference type="ChEBI" id="CHEBI:57692"/>
    </cofactor>
</comment>
<dbReference type="InterPro" id="IPR036188">
    <property type="entry name" value="FAD/NAD-bd_sf"/>
</dbReference>
<dbReference type="PANTHER" id="PTHR11552">
    <property type="entry name" value="GLUCOSE-METHANOL-CHOLINE GMC OXIDOREDUCTASE"/>
    <property type="match status" value="1"/>
</dbReference>
<dbReference type="InterPro" id="IPR012132">
    <property type="entry name" value="GMC_OxRdtase"/>
</dbReference>
<keyword evidence="2" id="KW-0274">FAD</keyword>
<comment type="similarity">
    <text evidence="1">Belongs to the GMC oxidoreductase family.</text>
</comment>
<dbReference type="GO" id="GO:0050660">
    <property type="term" value="F:flavin adenine dinucleotide binding"/>
    <property type="evidence" value="ECO:0007669"/>
    <property type="project" value="InterPro"/>
</dbReference>
<feature type="binding site" evidence="2">
    <location>
        <begin position="74"/>
        <end position="75"/>
    </location>
    <ligand>
        <name>FAD</name>
        <dbReference type="ChEBI" id="CHEBI:57692"/>
    </ligand>
</feature>
<dbReference type="PANTHER" id="PTHR11552:SF158">
    <property type="entry name" value="GH23626P-RELATED"/>
    <property type="match status" value="1"/>
</dbReference>
<evidence type="ECO:0000256" key="1">
    <source>
        <dbReference type="ARBA" id="ARBA00010790"/>
    </source>
</evidence>
<evidence type="ECO:0000259" key="4">
    <source>
        <dbReference type="Pfam" id="PF00732"/>
    </source>
</evidence>
<feature type="signal peptide" evidence="3">
    <location>
        <begin position="1"/>
        <end position="16"/>
    </location>
</feature>
<dbReference type="EMBL" id="JARQZJ010000063">
    <property type="protein sequence ID" value="KAK9880146.1"/>
    <property type="molecule type" value="Genomic_DNA"/>
</dbReference>
<organism evidence="5 6">
    <name type="scientific">Henosepilachna vigintioctopunctata</name>
    <dbReference type="NCBI Taxonomy" id="420089"/>
    <lineage>
        <taxon>Eukaryota</taxon>
        <taxon>Metazoa</taxon>
        <taxon>Ecdysozoa</taxon>
        <taxon>Arthropoda</taxon>
        <taxon>Hexapoda</taxon>
        <taxon>Insecta</taxon>
        <taxon>Pterygota</taxon>
        <taxon>Neoptera</taxon>
        <taxon>Endopterygota</taxon>
        <taxon>Coleoptera</taxon>
        <taxon>Polyphaga</taxon>
        <taxon>Cucujiformia</taxon>
        <taxon>Coccinelloidea</taxon>
        <taxon>Coccinellidae</taxon>
        <taxon>Epilachninae</taxon>
        <taxon>Epilachnini</taxon>
        <taxon>Henosepilachna</taxon>
    </lineage>
</organism>
<dbReference type="InterPro" id="IPR000172">
    <property type="entry name" value="GMC_OxRdtase_N"/>
</dbReference>
<dbReference type="SUPFAM" id="SSF51905">
    <property type="entry name" value="FAD/NAD(P)-binding domain"/>
    <property type="match status" value="1"/>
</dbReference>
<evidence type="ECO:0000313" key="6">
    <source>
        <dbReference type="Proteomes" id="UP001431783"/>
    </source>
</evidence>
<dbReference type="Proteomes" id="UP001431783">
    <property type="component" value="Unassembled WGS sequence"/>
</dbReference>
<dbReference type="Gene3D" id="3.30.560.10">
    <property type="entry name" value="Glucose Oxidase, domain 3"/>
    <property type="match status" value="1"/>
</dbReference>
<accession>A0AAW1UH32</accession>
<gene>
    <name evidence="5" type="ORF">WA026_008661</name>
</gene>
<feature type="binding site" evidence="2">
    <location>
        <position position="282"/>
    </location>
    <ligand>
        <name>FAD</name>
        <dbReference type="ChEBI" id="CHEBI:57692"/>
    </ligand>
</feature>
<proteinExistence type="inferred from homology"/>
<keyword evidence="2" id="KW-0285">Flavoprotein</keyword>
<dbReference type="SUPFAM" id="SSF54373">
    <property type="entry name" value="FAD-linked reductases, C-terminal domain"/>
    <property type="match status" value="1"/>
</dbReference>
<evidence type="ECO:0000313" key="5">
    <source>
        <dbReference type="EMBL" id="KAK9880146.1"/>
    </source>
</evidence>